<dbReference type="InterPro" id="IPR006973">
    <property type="entry name" value="Cwf_Cwc_15"/>
</dbReference>
<feature type="region of interest" description="Disordered" evidence="1">
    <location>
        <begin position="71"/>
        <end position="90"/>
    </location>
</feature>
<feature type="region of interest" description="Disordered" evidence="1">
    <location>
        <begin position="307"/>
        <end position="343"/>
    </location>
</feature>
<dbReference type="GO" id="GO:0000398">
    <property type="term" value="P:mRNA splicing, via spliceosome"/>
    <property type="evidence" value="ECO:0007669"/>
    <property type="project" value="InterPro"/>
</dbReference>
<dbReference type="EMBL" id="CAXLJL010000545">
    <property type="protein sequence ID" value="CAL5138898.1"/>
    <property type="molecule type" value="Genomic_DNA"/>
</dbReference>
<sequence length="343" mass="38519">MAKLSVQAAQFQSQPTQALSPESILGQVSEFHAEPKPTLNFDECFKHYEAAPAQEQVQAEPAKEPTIQPTEMETNEHIPAQNQTQKQAEQTLDVGEVKEVQNINFKRPLEENEISLTQEKPEEGASISSVTAAPRDKIIIAAPPTPIKDAQADATDLDADDPWDEDFDNDHIANEKDKSEDREVDNHEQKAADEELLLQRLAKTKRERAQRAARLIAERKATADAIRIENMLNTGANSDFKWKRCLNDVIVYKNSVCGDRGQSPELPSKKTLLNHGPKESAFVQRKKKNKTDTDRLQLALYNWKKRKKKITQEGNCAVEKTSVSSPSESLPKDVRPHNLKGEV</sequence>
<protein>
    <submittedName>
        <fullName evidence="2">Uncharacterized protein</fullName>
    </submittedName>
</protein>
<dbReference type="GO" id="GO:0005681">
    <property type="term" value="C:spliceosomal complex"/>
    <property type="evidence" value="ECO:0007669"/>
    <property type="project" value="InterPro"/>
</dbReference>
<dbReference type="Pfam" id="PF04889">
    <property type="entry name" value="Cwf_Cwc_15"/>
    <property type="match status" value="1"/>
</dbReference>
<feature type="compositionally biased region" description="Low complexity" evidence="1">
    <location>
        <begin position="142"/>
        <end position="154"/>
    </location>
</feature>
<feature type="compositionally biased region" description="Polar residues" evidence="1">
    <location>
        <begin position="80"/>
        <end position="90"/>
    </location>
</feature>
<feature type="region of interest" description="Disordered" evidence="1">
    <location>
        <begin position="106"/>
        <end position="130"/>
    </location>
</feature>
<evidence type="ECO:0000313" key="3">
    <source>
        <dbReference type="Proteomes" id="UP001497525"/>
    </source>
</evidence>
<feature type="compositionally biased region" description="Basic and acidic residues" evidence="1">
    <location>
        <begin position="330"/>
        <end position="343"/>
    </location>
</feature>
<dbReference type="AlphaFoldDB" id="A0AAV2TVH0"/>
<organism evidence="2 3">
    <name type="scientific">Calicophoron daubneyi</name>
    <name type="common">Rumen fluke</name>
    <name type="synonym">Paramphistomum daubneyi</name>
    <dbReference type="NCBI Taxonomy" id="300641"/>
    <lineage>
        <taxon>Eukaryota</taxon>
        <taxon>Metazoa</taxon>
        <taxon>Spiralia</taxon>
        <taxon>Lophotrochozoa</taxon>
        <taxon>Platyhelminthes</taxon>
        <taxon>Trematoda</taxon>
        <taxon>Digenea</taxon>
        <taxon>Plagiorchiida</taxon>
        <taxon>Pronocephalata</taxon>
        <taxon>Paramphistomoidea</taxon>
        <taxon>Paramphistomidae</taxon>
        <taxon>Calicophoron</taxon>
    </lineage>
</organism>
<feature type="compositionally biased region" description="Acidic residues" evidence="1">
    <location>
        <begin position="155"/>
        <end position="168"/>
    </location>
</feature>
<feature type="compositionally biased region" description="Polar residues" evidence="1">
    <location>
        <begin position="7"/>
        <end position="20"/>
    </location>
</feature>
<evidence type="ECO:0000313" key="2">
    <source>
        <dbReference type="EMBL" id="CAL5138898.1"/>
    </source>
</evidence>
<feature type="region of interest" description="Disordered" evidence="1">
    <location>
        <begin position="142"/>
        <end position="193"/>
    </location>
</feature>
<comment type="caution">
    <text evidence="2">The sequence shown here is derived from an EMBL/GenBank/DDBJ whole genome shotgun (WGS) entry which is preliminary data.</text>
</comment>
<accession>A0AAV2TVH0</accession>
<reference evidence="2" key="1">
    <citation type="submission" date="2024-06" db="EMBL/GenBank/DDBJ databases">
        <authorList>
            <person name="Liu X."/>
            <person name="Lenzi L."/>
            <person name="Haldenby T S."/>
            <person name="Uol C."/>
        </authorList>
    </citation>
    <scope>NUCLEOTIDE SEQUENCE</scope>
</reference>
<feature type="region of interest" description="Disordered" evidence="1">
    <location>
        <begin position="1"/>
        <end position="20"/>
    </location>
</feature>
<feature type="compositionally biased region" description="Basic and acidic residues" evidence="1">
    <location>
        <begin position="169"/>
        <end position="193"/>
    </location>
</feature>
<dbReference type="Proteomes" id="UP001497525">
    <property type="component" value="Unassembled WGS sequence"/>
</dbReference>
<gene>
    <name evidence="2" type="ORF">CDAUBV1_LOCUS13764</name>
</gene>
<name>A0AAV2TVH0_CALDB</name>
<evidence type="ECO:0000256" key="1">
    <source>
        <dbReference type="SAM" id="MobiDB-lite"/>
    </source>
</evidence>
<proteinExistence type="predicted"/>